<organism evidence="3 4">
    <name type="scientific">Pseudofulvimonas gallinarii</name>
    <dbReference type="NCBI Taxonomy" id="634155"/>
    <lineage>
        <taxon>Bacteria</taxon>
        <taxon>Pseudomonadati</taxon>
        <taxon>Pseudomonadota</taxon>
        <taxon>Gammaproteobacteria</taxon>
        <taxon>Lysobacterales</taxon>
        <taxon>Rhodanobacteraceae</taxon>
        <taxon>Pseudofulvimonas</taxon>
    </lineage>
</organism>
<evidence type="ECO:0000313" key="3">
    <source>
        <dbReference type="EMBL" id="TCS93701.1"/>
    </source>
</evidence>
<dbReference type="Pfam" id="PF03795">
    <property type="entry name" value="YCII"/>
    <property type="match status" value="1"/>
</dbReference>
<dbReference type="OrthoDB" id="9807535at2"/>
<dbReference type="RefSeq" id="WP_123522880.1">
    <property type="nucleotide sequence ID" value="NZ_JBHLWF010000029.1"/>
</dbReference>
<dbReference type="EMBL" id="SMAF01000026">
    <property type="protein sequence ID" value="TCS93701.1"/>
    <property type="molecule type" value="Genomic_DNA"/>
</dbReference>
<feature type="domain" description="YCII-related" evidence="2">
    <location>
        <begin position="1"/>
        <end position="113"/>
    </location>
</feature>
<dbReference type="PANTHER" id="PTHR35174">
    <property type="entry name" value="BLL7171 PROTEIN-RELATED"/>
    <property type="match status" value="1"/>
</dbReference>
<reference evidence="3 4" key="1">
    <citation type="submission" date="2019-03" db="EMBL/GenBank/DDBJ databases">
        <title>Genomic Encyclopedia of Type Strains, Phase IV (KMG-IV): sequencing the most valuable type-strain genomes for metagenomic binning, comparative biology and taxonomic classification.</title>
        <authorList>
            <person name="Goeker M."/>
        </authorList>
    </citation>
    <scope>NUCLEOTIDE SEQUENCE [LARGE SCALE GENOMIC DNA]</scope>
    <source>
        <strain evidence="3 4">DSM 21944</strain>
    </source>
</reference>
<name>A0A4S3L0P4_9GAMM</name>
<accession>A0A4S3L0P4</accession>
<evidence type="ECO:0000256" key="1">
    <source>
        <dbReference type="ARBA" id="ARBA00007689"/>
    </source>
</evidence>
<dbReference type="InterPro" id="IPR011008">
    <property type="entry name" value="Dimeric_a/b-barrel"/>
</dbReference>
<evidence type="ECO:0000259" key="2">
    <source>
        <dbReference type="Pfam" id="PF03795"/>
    </source>
</evidence>
<sequence>MKYLLLIYNDPDRLGAMRKEEFDRELAHCYERAHELMAEGRLLSSERLQLPDTATTVRIRDGAMSVTDGPFAETKEYLAGFNVIEARDLNEAIRLAAGFPWAKTGSVEVRPIAQSLP</sequence>
<comment type="similarity">
    <text evidence="1">Belongs to the YciI family.</text>
</comment>
<comment type="caution">
    <text evidence="3">The sequence shown here is derived from an EMBL/GenBank/DDBJ whole genome shotgun (WGS) entry which is preliminary data.</text>
</comment>
<dbReference type="Proteomes" id="UP000294599">
    <property type="component" value="Unassembled WGS sequence"/>
</dbReference>
<dbReference type="SUPFAM" id="SSF54909">
    <property type="entry name" value="Dimeric alpha+beta barrel"/>
    <property type="match status" value="1"/>
</dbReference>
<dbReference type="InterPro" id="IPR005545">
    <property type="entry name" value="YCII"/>
</dbReference>
<keyword evidence="4" id="KW-1185">Reference proteome</keyword>
<dbReference type="PANTHER" id="PTHR35174:SF3">
    <property type="entry name" value="BLL7171 PROTEIN"/>
    <property type="match status" value="1"/>
</dbReference>
<proteinExistence type="inferred from homology"/>
<gene>
    <name evidence="3" type="ORF">EDC25_12622</name>
</gene>
<dbReference type="Gene3D" id="3.30.70.1060">
    <property type="entry name" value="Dimeric alpha+beta barrel"/>
    <property type="match status" value="1"/>
</dbReference>
<dbReference type="AlphaFoldDB" id="A0A4S3L0P4"/>
<protein>
    <recommendedName>
        <fullName evidence="2">YCII-related domain-containing protein</fullName>
    </recommendedName>
</protein>
<evidence type="ECO:0000313" key="4">
    <source>
        <dbReference type="Proteomes" id="UP000294599"/>
    </source>
</evidence>